<evidence type="ECO:0000313" key="3">
    <source>
        <dbReference type="EMBL" id="SER14080.1"/>
    </source>
</evidence>
<dbReference type="InterPro" id="IPR003812">
    <property type="entry name" value="Fido"/>
</dbReference>
<dbReference type="GO" id="GO:0016301">
    <property type="term" value="F:kinase activity"/>
    <property type="evidence" value="ECO:0007669"/>
    <property type="project" value="InterPro"/>
</dbReference>
<dbReference type="OrthoDB" id="9802752at2"/>
<evidence type="ECO:0000256" key="1">
    <source>
        <dbReference type="SAM" id="MobiDB-lite"/>
    </source>
</evidence>
<dbReference type="AlphaFoldDB" id="A0A1H9LRP9"/>
<dbReference type="PROSITE" id="PS51459">
    <property type="entry name" value="FIDO"/>
    <property type="match status" value="1"/>
</dbReference>
<dbReference type="Pfam" id="PF02661">
    <property type="entry name" value="Fic"/>
    <property type="match status" value="1"/>
</dbReference>
<proteinExistence type="predicted"/>
<gene>
    <name evidence="3" type="ORF">SAMN04488038_11720</name>
</gene>
<dbReference type="PANTHER" id="PTHR39426">
    <property type="entry name" value="HOMOLOGY TO DEATH-ON-CURING PROTEIN OF PHAGE P1"/>
    <property type="match status" value="1"/>
</dbReference>
<feature type="region of interest" description="Disordered" evidence="1">
    <location>
        <begin position="132"/>
        <end position="158"/>
    </location>
</feature>
<name>A0A1H9LRP9_9GAMM</name>
<protein>
    <submittedName>
        <fullName evidence="3">Death on curing protein</fullName>
    </submittedName>
</protein>
<evidence type="ECO:0000313" key="4">
    <source>
        <dbReference type="Proteomes" id="UP000199233"/>
    </source>
</evidence>
<dbReference type="Gene3D" id="1.20.120.1870">
    <property type="entry name" value="Fic/DOC protein, Fido domain"/>
    <property type="match status" value="1"/>
</dbReference>
<dbReference type="EMBL" id="FOFS01000017">
    <property type="protein sequence ID" value="SER14080.1"/>
    <property type="molecule type" value="Genomic_DNA"/>
</dbReference>
<dbReference type="STRING" id="489703.SAMN04488038_11720"/>
<reference evidence="3 4" key="1">
    <citation type="submission" date="2016-10" db="EMBL/GenBank/DDBJ databases">
        <authorList>
            <person name="de Groot N.N."/>
        </authorList>
    </citation>
    <scope>NUCLEOTIDE SEQUENCE [LARGE SCALE GENOMIC DNA]</scope>
    <source>
        <strain evidence="3 4">DSM 25927</strain>
    </source>
</reference>
<organism evidence="3 4">
    <name type="scientific">Solimonas aquatica</name>
    <dbReference type="NCBI Taxonomy" id="489703"/>
    <lineage>
        <taxon>Bacteria</taxon>
        <taxon>Pseudomonadati</taxon>
        <taxon>Pseudomonadota</taxon>
        <taxon>Gammaproteobacteria</taxon>
        <taxon>Nevskiales</taxon>
        <taxon>Nevskiaceae</taxon>
        <taxon>Solimonas</taxon>
    </lineage>
</organism>
<evidence type="ECO:0000259" key="2">
    <source>
        <dbReference type="PROSITE" id="PS51459"/>
    </source>
</evidence>
<sequence length="158" mass="17384">MIVWIEKPLVLMLHDRQIAEHGGAAGVRDDNLLQSALARPQQLYAYGDPPPDLADLAASLCYGIARNHAFVDGNKRSAIVSCETFIELNGAHLQAGDTEIFPVILALAEGQLSEAEFAAWLRAHLTLDTTSGVQEPPARYRKTAARPKTRRRKTQSLR</sequence>
<dbReference type="InterPro" id="IPR053737">
    <property type="entry name" value="Type_II_TA_Toxin"/>
</dbReference>
<dbReference type="NCBIfam" id="TIGR01550">
    <property type="entry name" value="DOC_P1"/>
    <property type="match status" value="1"/>
</dbReference>
<dbReference type="RefSeq" id="WP_093289278.1">
    <property type="nucleotide sequence ID" value="NZ_FOFS01000017.1"/>
</dbReference>
<dbReference type="Proteomes" id="UP000199233">
    <property type="component" value="Unassembled WGS sequence"/>
</dbReference>
<keyword evidence="4" id="KW-1185">Reference proteome</keyword>
<dbReference type="InterPro" id="IPR006440">
    <property type="entry name" value="Doc"/>
</dbReference>
<dbReference type="PANTHER" id="PTHR39426:SF1">
    <property type="entry name" value="HOMOLOGY TO DEATH-ON-CURING PROTEIN OF PHAGE P1"/>
    <property type="match status" value="1"/>
</dbReference>
<accession>A0A1H9LRP9</accession>
<feature type="domain" description="Fido" evidence="2">
    <location>
        <begin position="5"/>
        <end position="123"/>
    </location>
</feature>
<feature type="compositionally biased region" description="Basic residues" evidence="1">
    <location>
        <begin position="139"/>
        <end position="158"/>
    </location>
</feature>